<dbReference type="Proteomes" id="UP000027135">
    <property type="component" value="Unassembled WGS sequence"/>
</dbReference>
<dbReference type="InParanoid" id="A0A067QQM0"/>
<accession>A0A067QQM0</accession>
<dbReference type="SUPFAM" id="SSF48097">
    <property type="entry name" value="Regulator of G-protein signaling, RGS"/>
    <property type="match status" value="1"/>
</dbReference>
<name>A0A067QQM0_ZOONE</name>
<dbReference type="OrthoDB" id="8187395at2759"/>
<evidence type="ECO:0000313" key="1">
    <source>
        <dbReference type="EMBL" id="KDR10865.1"/>
    </source>
</evidence>
<dbReference type="InterPro" id="IPR036305">
    <property type="entry name" value="RGS_sf"/>
</dbReference>
<organism evidence="1 2">
    <name type="scientific">Zootermopsis nevadensis</name>
    <name type="common">Dampwood termite</name>
    <dbReference type="NCBI Taxonomy" id="136037"/>
    <lineage>
        <taxon>Eukaryota</taxon>
        <taxon>Metazoa</taxon>
        <taxon>Ecdysozoa</taxon>
        <taxon>Arthropoda</taxon>
        <taxon>Hexapoda</taxon>
        <taxon>Insecta</taxon>
        <taxon>Pterygota</taxon>
        <taxon>Neoptera</taxon>
        <taxon>Polyneoptera</taxon>
        <taxon>Dictyoptera</taxon>
        <taxon>Blattodea</taxon>
        <taxon>Blattoidea</taxon>
        <taxon>Termitoidae</taxon>
        <taxon>Termopsidae</taxon>
        <taxon>Zootermopsis</taxon>
    </lineage>
</organism>
<evidence type="ECO:0000313" key="2">
    <source>
        <dbReference type="Proteomes" id="UP000027135"/>
    </source>
</evidence>
<dbReference type="Gene3D" id="1.10.167.10">
    <property type="entry name" value="Regulator of G-protein Signalling 4, domain 2"/>
    <property type="match status" value="1"/>
</dbReference>
<reference evidence="1 2" key="1">
    <citation type="journal article" date="2014" name="Nat. Commun.">
        <title>Molecular traces of alternative social organization in a termite genome.</title>
        <authorList>
            <person name="Terrapon N."/>
            <person name="Li C."/>
            <person name="Robertson H.M."/>
            <person name="Ji L."/>
            <person name="Meng X."/>
            <person name="Booth W."/>
            <person name="Chen Z."/>
            <person name="Childers C.P."/>
            <person name="Glastad K.M."/>
            <person name="Gokhale K."/>
            <person name="Gowin J."/>
            <person name="Gronenberg W."/>
            <person name="Hermansen R.A."/>
            <person name="Hu H."/>
            <person name="Hunt B.G."/>
            <person name="Huylmans A.K."/>
            <person name="Khalil S.M."/>
            <person name="Mitchell R.D."/>
            <person name="Munoz-Torres M.C."/>
            <person name="Mustard J.A."/>
            <person name="Pan H."/>
            <person name="Reese J.T."/>
            <person name="Scharf M.E."/>
            <person name="Sun F."/>
            <person name="Vogel H."/>
            <person name="Xiao J."/>
            <person name="Yang W."/>
            <person name="Yang Z."/>
            <person name="Yang Z."/>
            <person name="Zhou J."/>
            <person name="Zhu J."/>
            <person name="Brent C.S."/>
            <person name="Elsik C.G."/>
            <person name="Goodisman M.A."/>
            <person name="Liberles D.A."/>
            <person name="Roe R.M."/>
            <person name="Vargo E.L."/>
            <person name="Vilcinskas A."/>
            <person name="Wang J."/>
            <person name="Bornberg-Bauer E."/>
            <person name="Korb J."/>
            <person name="Zhang G."/>
            <person name="Liebig J."/>
        </authorList>
    </citation>
    <scope>NUCLEOTIDE SEQUENCE [LARGE SCALE GENOMIC DNA]</scope>
    <source>
        <tissue evidence="1">Whole organism</tissue>
    </source>
</reference>
<proteinExistence type="predicted"/>
<dbReference type="EMBL" id="KK853134">
    <property type="protein sequence ID" value="KDR10865.1"/>
    <property type="molecule type" value="Genomic_DNA"/>
</dbReference>
<dbReference type="InterPro" id="IPR044926">
    <property type="entry name" value="RGS_subdomain_2"/>
</dbReference>
<dbReference type="AlphaFoldDB" id="A0A067QQM0"/>
<keyword evidence="2" id="KW-1185">Reference proteome</keyword>
<gene>
    <name evidence="1" type="ORF">L798_14847</name>
</gene>
<sequence>MLPQNEMSHLQWLGIWGMTGFSKPENSDLDKWSKGITYLLADPKGLHYFKEFLSEPARNFEAHAQILGIWAECDKLINQGIPVISRDDARAVLDKARENLSMSSGELCQVELNINSGNEGQIRDEVIKMQEAARDDLNSVYSSFIMYSKRLNSSKKVKCLIL</sequence>
<protein>
    <submittedName>
        <fullName evidence="1">Uncharacterized protein</fullName>
    </submittedName>
</protein>